<evidence type="ECO:0000313" key="1">
    <source>
        <dbReference type="EMBL" id="JAH37987.1"/>
    </source>
</evidence>
<organism evidence="1">
    <name type="scientific">Anguilla anguilla</name>
    <name type="common">European freshwater eel</name>
    <name type="synonym">Muraena anguilla</name>
    <dbReference type="NCBI Taxonomy" id="7936"/>
    <lineage>
        <taxon>Eukaryota</taxon>
        <taxon>Metazoa</taxon>
        <taxon>Chordata</taxon>
        <taxon>Craniata</taxon>
        <taxon>Vertebrata</taxon>
        <taxon>Euteleostomi</taxon>
        <taxon>Actinopterygii</taxon>
        <taxon>Neopterygii</taxon>
        <taxon>Teleostei</taxon>
        <taxon>Anguilliformes</taxon>
        <taxon>Anguillidae</taxon>
        <taxon>Anguilla</taxon>
    </lineage>
</organism>
<reference evidence="1" key="1">
    <citation type="submission" date="2014-11" db="EMBL/GenBank/DDBJ databases">
        <authorList>
            <person name="Amaro Gonzalez C."/>
        </authorList>
    </citation>
    <scope>NUCLEOTIDE SEQUENCE</scope>
</reference>
<name>A0A0E9S9U1_ANGAN</name>
<sequence length="41" mass="4604">MHCALCALFSQHRCSCSVHPVLQKAPQLQHCLPSAHYQCIN</sequence>
<protein>
    <submittedName>
        <fullName evidence="1">Uncharacterized protein</fullName>
    </submittedName>
</protein>
<dbReference type="EMBL" id="GBXM01070590">
    <property type="protein sequence ID" value="JAH37987.1"/>
    <property type="molecule type" value="Transcribed_RNA"/>
</dbReference>
<proteinExistence type="predicted"/>
<dbReference type="AlphaFoldDB" id="A0A0E9S9U1"/>
<reference evidence="1" key="2">
    <citation type="journal article" date="2015" name="Fish Shellfish Immunol.">
        <title>Early steps in the European eel (Anguilla anguilla)-Vibrio vulnificus interaction in the gills: Role of the RtxA13 toxin.</title>
        <authorList>
            <person name="Callol A."/>
            <person name="Pajuelo D."/>
            <person name="Ebbesson L."/>
            <person name="Teles M."/>
            <person name="MacKenzie S."/>
            <person name="Amaro C."/>
        </authorList>
    </citation>
    <scope>NUCLEOTIDE SEQUENCE</scope>
</reference>
<accession>A0A0E9S9U1</accession>